<feature type="transmembrane region" description="Helical" evidence="1">
    <location>
        <begin position="42"/>
        <end position="60"/>
    </location>
</feature>
<dbReference type="AlphaFoldDB" id="A0A1C3JQD1"/>
<evidence type="ECO:0000256" key="1">
    <source>
        <dbReference type="SAM" id="Phobius"/>
    </source>
</evidence>
<keyword evidence="4" id="KW-1185">Reference proteome</keyword>
<accession>A0A1C3JQD1</accession>
<dbReference type="EMBL" id="FLRB01000002">
    <property type="protein sequence ID" value="SBT19564.1"/>
    <property type="molecule type" value="Genomic_DNA"/>
</dbReference>
<reference evidence="2 5" key="1">
    <citation type="submission" date="2016-06" db="EMBL/GenBank/DDBJ databases">
        <authorList>
            <person name="Kjaerup R.B."/>
            <person name="Dalgaard T.S."/>
            <person name="Juul-Madsen H.R."/>
        </authorList>
    </citation>
    <scope>NUCLEOTIDE SEQUENCE [LARGE SCALE GENOMIC DNA]</scope>
    <source>
        <strain evidence="2 5">CECT 5115</strain>
    </source>
</reference>
<proteinExistence type="predicted"/>
<evidence type="ECO:0000313" key="2">
    <source>
        <dbReference type="EMBL" id="SBT17372.1"/>
    </source>
</evidence>
<dbReference type="RefSeq" id="WP_067034217.1">
    <property type="nucleotide sequence ID" value="NZ_FLRA01000011.1"/>
</dbReference>
<keyword evidence="1" id="KW-0472">Membrane</keyword>
<name>A0A1C3JQD1_9GAMM</name>
<evidence type="ECO:0000313" key="5">
    <source>
        <dbReference type="Proteomes" id="UP000092871"/>
    </source>
</evidence>
<dbReference type="Proteomes" id="UP000092871">
    <property type="component" value="Unassembled WGS sequence"/>
</dbReference>
<keyword evidence="1" id="KW-0812">Transmembrane</keyword>
<evidence type="ECO:0000313" key="3">
    <source>
        <dbReference type="EMBL" id="SBT19564.1"/>
    </source>
</evidence>
<feature type="transmembrane region" description="Helical" evidence="1">
    <location>
        <begin position="91"/>
        <end position="114"/>
    </location>
</feature>
<gene>
    <name evidence="2" type="ORF">MGA5115_01483</name>
    <name evidence="3" type="ORF">MGA5116_00137</name>
</gene>
<organism evidence="2 5">
    <name type="scientific">Marinomonas gallaica</name>
    <dbReference type="NCBI Taxonomy" id="1806667"/>
    <lineage>
        <taxon>Bacteria</taxon>
        <taxon>Pseudomonadati</taxon>
        <taxon>Pseudomonadota</taxon>
        <taxon>Gammaproteobacteria</taxon>
        <taxon>Oceanospirillales</taxon>
        <taxon>Oceanospirillaceae</taxon>
        <taxon>Marinomonas</taxon>
    </lineage>
</organism>
<dbReference type="EMBL" id="FLRA01000011">
    <property type="protein sequence ID" value="SBT17372.1"/>
    <property type="molecule type" value="Genomic_DNA"/>
</dbReference>
<keyword evidence="1" id="KW-1133">Transmembrane helix</keyword>
<evidence type="ECO:0000313" key="4">
    <source>
        <dbReference type="Proteomes" id="UP000092840"/>
    </source>
</evidence>
<reference evidence="3 4" key="2">
    <citation type="submission" date="2016-06" db="EMBL/GenBank/DDBJ databases">
        <authorList>
            <person name="Rodrigo-Torres L."/>
            <person name="Arahal D.R."/>
        </authorList>
    </citation>
    <scope>NUCLEOTIDE SEQUENCE [LARGE SCALE GENOMIC DNA]</scope>
    <source>
        <strain evidence="3 4">CECT 5116</strain>
    </source>
</reference>
<sequence>MFIFTITGVLFTLSAVLSVMFCLLSLEYEPSVENVGKIAPFIIIYIIALQTFIMLSVRYYQWSRWAIVFISLISIGLTVFSLINLSGYPNISYYFMSANLVAAVWSFVFFYTPLWDRFIQQRAKTFEQMHGYNPIKRRR</sequence>
<protein>
    <submittedName>
        <fullName evidence="2">Uncharacterized protein</fullName>
    </submittedName>
</protein>
<dbReference type="Proteomes" id="UP000092840">
    <property type="component" value="Unassembled WGS sequence"/>
</dbReference>
<feature type="transmembrane region" description="Helical" evidence="1">
    <location>
        <begin position="67"/>
        <end position="85"/>
    </location>
</feature>